<comment type="caution">
    <text evidence="3">The sequence shown here is derived from an EMBL/GenBank/DDBJ whole genome shotgun (WGS) entry which is preliminary data.</text>
</comment>
<feature type="domain" description="DUF4342" evidence="2">
    <location>
        <begin position="10"/>
        <end position="90"/>
    </location>
</feature>
<gene>
    <name evidence="3" type="ORF">FJY68_09015</name>
</gene>
<dbReference type="InterPro" id="IPR025642">
    <property type="entry name" value="DUF4342"/>
</dbReference>
<name>A0A937XHV5_UNCW3</name>
<evidence type="ECO:0000313" key="3">
    <source>
        <dbReference type="EMBL" id="MBM3331973.1"/>
    </source>
</evidence>
<evidence type="ECO:0000313" key="4">
    <source>
        <dbReference type="Proteomes" id="UP000779900"/>
    </source>
</evidence>
<reference evidence="3" key="1">
    <citation type="submission" date="2019-03" db="EMBL/GenBank/DDBJ databases">
        <title>Lake Tanganyika Metagenome-Assembled Genomes (MAGs).</title>
        <authorList>
            <person name="Tran P."/>
        </authorList>
    </citation>
    <scope>NUCLEOTIDE SEQUENCE</scope>
    <source>
        <strain evidence="3">K_DeepCast_150m_m2_040</strain>
    </source>
</reference>
<evidence type="ECO:0000256" key="1">
    <source>
        <dbReference type="SAM" id="Phobius"/>
    </source>
</evidence>
<dbReference type="Proteomes" id="UP000779900">
    <property type="component" value="Unassembled WGS sequence"/>
</dbReference>
<protein>
    <submittedName>
        <fullName evidence="3">DUF4342 domain-containing protein</fullName>
    </submittedName>
</protein>
<dbReference type="AlphaFoldDB" id="A0A937XHV5"/>
<dbReference type="Pfam" id="PF14242">
    <property type="entry name" value="DUF4342"/>
    <property type="match status" value="1"/>
</dbReference>
<evidence type="ECO:0000259" key="2">
    <source>
        <dbReference type="Pfam" id="PF14242"/>
    </source>
</evidence>
<accession>A0A937XHV5</accession>
<proteinExistence type="predicted"/>
<feature type="transmembrane region" description="Helical" evidence="1">
    <location>
        <begin position="54"/>
        <end position="81"/>
    </location>
</feature>
<keyword evidence="1" id="KW-0472">Membrane</keyword>
<keyword evidence="1" id="KW-0812">Transmembrane</keyword>
<sequence>MDEENGKSERTWSEEIEVAGAELVDHIKELVKAGNVRRVILRTPDNKLLLEIPLTAGAVAGGVVVLVAPVLAALGALAALVAKVKIQVIRLDRSNP</sequence>
<keyword evidence="1" id="KW-1133">Transmembrane helix</keyword>
<dbReference type="EMBL" id="VGIR01000053">
    <property type="protein sequence ID" value="MBM3331973.1"/>
    <property type="molecule type" value="Genomic_DNA"/>
</dbReference>
<organism evidence="3 4">
    <name type="scientific">candidate division WOR-3 bacterium</name>
    <dbReference type="NCBI Taxonomy" id="2052148"/>
    <lineage>
        <taxon>Bacteria</taxon>
        <taxon>Bacteria division WOR-3</taxon>
    </lineage>
</organism>